<reference evidence="2 3" key="1">
    <citation type="submission" date="2016-06" db="EMBL/GenBank/DDBJ databases">
        <title>Evolution of pathogenesis and genome organization in the Tremellales.</title>
        <authorList>
            <person name="Cuomo C."/>
            <person name="Litvintseva A."/>
            <person name="Heitman J."/>
            <person name="Chen Y."/>
            <person name="Sun S."/>
            <person name="Springer D."/>
            <person name="Dromer F."/>
            <person name="Young S."/>
            <person name="Zeng Q."/>
            <person name="Chapman S."/>
            <person name="Gujja S."/>
            <person name="Saif S."/>
            <person name="Birren B."/>
        </authorList>
    </citation>
    <scope>NUCLEOTIDE SEQUENCE [LARGE SCALE GENOMIC DNA]</scope>
    <source>
        <strain evidence="2 3">ATCC 28783</strain>
    </source>
</reference>
<dbReference type="OrthoDB" id="3363386at2759"/>
<dbReference type="Proteomes" id="UP000289152">
    <property type="component" value="Unassembled WGS sequence"/>
</dbReference>
<feature type="region of interest" description="Disordered" evidence="1">
    <location>
        <begin position="1"/>
        <end position="111"/>
    </location>
</feature>
<feature type="compositionally biased region" description="Polar residues" evidence="1">
    <location>
        <begin position="56"/>
        <end position="73"/>
    </location>
</feature>
<dbReference type="EMBL" id="SDIL01000001">
    <property type="protein sequence ID" value="RXK42570.1"/>
    <property type="molecule type" value="Genomic_DNA"/>
</dbReference>
<feature type="region of interest" description="Disordered" evidence="1">
    <location>
        <begin position="136"/>
        <end position="502"/>
    </location>
</feature>
<feature type="compositionally biased region" description="Low complexity" evidence="1">
    <location>
        <begin position="443"/>
        <end position="454"/>
    </location>
</feature>
<feature type="compositionally biased region" description="Acidic residues" evidence="1">
    <location>
        <begin position="142"/>
        <end position="163"/>
    </location>
</feature>
<feature type="compositionally biased region" description="Polar residues" evidence="1">
    <location>
        <begin position="1"/>
        <end position="25"/>
    </location>
</feature>
<evidence type="ECO:0000256" key="1">
    <source>
        <dbReference type="SAM" id="MobiDB-lite"/>
    </source>
</evidence>
<gene>
    <name evidence="2" type="ORF">M231_00124</name>
</gene>
<feature type="compositionally biased region" description="Basic and acidic residues" evidence="1">
    <location>
        <begin position="353"/>
        <end position="365"/>
    </location>
</feature>
<dbReference type="AlphaFoldDB" id="A0A4Q1BWP2"/>
<sequence length="502" mass="54325">MTTSLSSSPNAQGSLLFSRSQSDNYPRTGILLNAHEVDSSPPRRTSPPSSPLYPASGQTNHIIIPSGQLSPGTGTDRIGGQSSAPISPGGHTPKIRFAPLPDPKRPRSLSTGRNVAWVTSMAPNGDRTKAIAIRGLEHESSPEYEEEVLDETDAADDAEDEDGEAGRGRRWSKSVVSGSWKGTKKLLLVGGSSSTSKDEGYASGAPLKKSVSTGGLMGSSPFRSTSERERRKSMQGGSPARVNSVLSPKHNNHPPEHRRNSSLDAPHQPTAILGSSPTGVRMLNGRIYGTRRAAEREKEERLRREKLEPAFIEWGHHRPIASLGTEPSPSNSGFLEEEGSGMEWVKRRREARKRREAEEREKALREQQSNSEMDDTPQDDGLSSSSSSDSSLDLRRTSDSAPLVTPNLKTADLPPTPIIRVSEASVGQNSEVSSPMDEKMYSPPIAITIAPQTPRLGDGGEARDVFDDEGSGDEEDEEGDGDGEGDDNDFEEDEEEEEEVTR</sequence>
<feature type="compositionally biased region" description="Low complexity" evidence="1">
    <location>
        <begin position="379"/>
        <end position="391"/>
    </location>
</feature>
<protein>
    <submittedName>
        <fullName evidence="2">Uncharacterized protein</fullName>
    </submittedName>
</protein>
<accession>A0A4Q1BWP2</accession>
<name>A0A4Q1BWP2_TREME</name>
<evidence type="ECO:0000313" key="2">
    <source>
        <dbReference type="EMBL" id="RXK42570.1"/>
    </source>
</evidence>
<feature type="compositionally biased region" description="Basic and acidic residues" evidence="1">
    <location>
        <begin position="292"/>
        <end position="308"/>
    </location>
</feature>
<keyword evidence="3" id="KW-1185">Reference proteome</keyword>
<evidence type="ECO:0000313" key="3">
    <source>
        <dbReference type="Proteomes" id="UP000289152"/>
    </source>
</evidence>
<dbReference type="InParanoid" id="A0A4Q1BWP2"/>
<organism evidence="2 3">
    <name type="scientific">Tremella mesenterica</name>
    <name type="common">Jelly fungus</name>
    <dbReference type="NCBI Taxonomy" id="5217"/>
    <lineage>
        <taxon>Eukaryota</taxon>
        <taxon>Fungi</taxon>
        <taxon>Dikarya</taxon>
        <taxon>Basidiomycota</taxon>
        <taxon>Agaricomycotina</taxon>
        <taxon>Tremellomycetes</taxon>
        <taxon>Tremellales</taxon>
        <taxon>Tremellaceae</taxon>
        <taxon>Tremella</taxon>
    </lineage>
</organism>
<feature type="compositionally biased region" description="Acidic residues" evidence="1">
    <location>
        <begin position="466"/>
        <end position="502"/>
    </location>
</feature>
<dbReference type="VEuPathDB" id="FungiDB:TREMEDRAFT_59033"/>
<dbReference type="STRING" id="5217.A0A4Q1BWP2"/>
<comment type="caution">
    <text evidence="2">The sequence shown here is derived from an EMBL/GenBank/DDBJ whole genome shotgun (WGS) entry which is preliminary data.</text>
</comment>
<proteinExistence type="predicted"/>